<protein>
    <submittedName>
        <fullName evidence="1">Uncharacterized protein</fullName>
    </submittedName>
</protein>
<sequence>MFWNFTNGKKSPRSEQCFKINDIVTSDSRTIAEAFATHFKSVYDLEIPDYRCIDLISSFSSLLRPSSSSPSPSSSSSSFFSLLLLLLLPISYLKVPSMMGSSVFGPP</sequence>
<accession>A0A8D9EP38</accession>
<dbReference type="EMBL" id="HBUF01557513">
    <property type="protein sequence ID" value="CAG6760751.1"/>
    <property type="molecule type" value="Transcribed_RNA"/>
</dbReference>
<reference evidence="1" key="1">
    <citation type="submission" date="2021-05" db="EMBL/GenBank/DDBJ databases">
        <authorList>
            <person name="Alioto T."/>
            <person name="Alioto T."/>
            <person name="Gomez Garrido J."/>
        </authorList>
    </citation>
    <scope>NUCLEOTIDE SEQUENCE</scope>
</reference>
<dbReference type="AlphaFoldDB" id="A0A8D9EP38"/>
<name>A0A8D9EP38_9HEMI</name>
<evidence type="ECO:0000313" key="1">
    <source>
        <dbReference type="EMBL" id="CAG6760751.1"/>
    </source>
</evidence>
<dbReference type="EMBL" id="HBUF01557512">
    <property type="protein sequence ID" value="CAG6760750.1"/>
    <property type="molecule type" value="Transcribed_RNA"/>
</dbReference>
<proteinExistence type="predicted"/>
<organism evidence="1">
    <name type="scientific">Cacopsylla melanoneura</name>
    <dbReference type="NCBI Taxonomy" id="428564"/>
    <lineage>
        <taxon>Eukaryota</taxon>
        <taxon>Metazoa</taxon>
        <taxon>Ecdysozoa</taxon>
        <taxon>Arthropoda</taxon>
        <taxon>Hexapoda</taxon>
        <taxon>Insecta</taxon>
        <taxon>Pterygota</taxon>
        <taxon>Neoptera</taxon>
        <taxon>Paraneoptera</taxon>
        <taxon>Hemiptera</taxon>
        <taxon>Sternorrhyncha</taxon>
        <taxon>Psylloidea</taxon>
        <taxon>Psyllidae</taxon>
        <taxon>Psyllinae</taxon>
        <taxon>Cacopsylla</taxon>
    </lineage>
</organism>